<dbReference type="AlphaFoldDB" id="A0A7T4M1S4"/>
<sequence length="165" mass="18288">MVENIYLFLIDYAKSLLLHPIVNGLNLTFFILLWQGIGTFMIFSLSEFTGLLQRKLNLEVDYFILIFACVTGCFASICFLAGEENEKVYGRVFRLIGIFGIVFLFLIPTTVILGAGIIIPIYSIIMWIINGIISVLPILAGLAVIMPILFFGGIFSIVGAIVGRL</sequence>
<proteinExistence type="predicted"/>
<feature type="transmembrane region" description="Helical" evidence="1">
    <location>
        <begin position="92"/>
        <end position="125"/>
    </location>
</feature>
<feature type="transmembrane region" description="Helical" evidence="1">
    <location>
        <begin position="21"/>
        <end position="42"/>
    </location>
</feature>
<feature type="transmembrane region" description="Helical" evidence="1">
    <location>
        <begin position="62"/>
        <end position="80"/>
    </location>
</feature>
<evidence type="ECO:0000313" key="3">
    <source>
        <dbReference type="Proteomes" id="UP000595948"/>
    </source>
</evidence>
<keyword evidence="1" id="KW-0472">Membrane</keyword>
<evidence type="ECO:0000313" key="2">
    <source>
        <dbReference type="EMBL" id="QQC34896.1"/>
    </source>
</evidence>
<dbReference type="EMBL" id="CP066059">
    <property type="protein sequence ID" value="QQC34896.1"/>
    <property type="molecule type" value="Genomic_DNA"/>
</dbReference>
<keyword evidence="1" id="KW-1133">Transmembrane helix</keyword>
<organism evidence="2 3">
    <name type="scientific">Streptococcus oralis</name>
    <dbReference type="NCBI Taxonomy" id="1303"/>
    <lineage>
        <taxon>Bacteria</taxon>
        <taxon>Bacillati</taxon>
        <taxon>Bacillota</taxon>
        <taxon>Bacilli</taxon>
        <taxon>Lactobacillales</taxon>
        <taxon>Streptococcaceae</taxon>
        <taxon>Streptococcus</taxon>
    </lineage>
</organism>
<reference evidence="2 3" key="1">
    <citation type="submission" date="2020-12" db="EMBL/GenBank/DDBJ databases">
        <title>FDA dAtabase for Regulatory Grade micrObial Sequences (FDA-ARGOS): Supporting development and validation of Infectious Disease Dx tests.</title>
        <authorList>
            <person name="Sproer C."/>
            <person name="Gronow S."/>
            <person name="Severitt S."/>
            <person name="Schroder I."/>
            <person name="Tallon L."/>
            <person name="Sadzewicz L."/>
            <person name="Zhao X."/>
            <person name="Boylan J."/>
            <person name="Ott S."/>
            <person name="Bowen H."/>
            <person name="Vavikolanu K."/>
            <person name="Mehta A."/>
            <person name="Aluvathingal J."/>
            <person name="Nadendla S."/>
            <person name="Lowell S."/>
            <person name="Myers T."/>
            <person name="Yan Y."/>
            <person name="Sichtig H."/>
        </authorList>
    </citation>
    <scope>NUCLEOTIDE SEQUENCE [LARGE SCALE GENOMIC DNA]</scope>
    <source>
        <strain evidence="2 3">FDAARGOS_1021</strain>
    </source>
</reference>
<accession>A0A7T4M1S4</accession>
<name>A0A7T4M1S4_STROR</name>
<protein>
    <submittedName>
        <fullName evidence="2">Uncharacterized protein</fullName>
    </submittedName>
</protein>
<feature type="transmembrane region" description="Helical" evidence="1">
    <location>
        <begin position="131"/>
        <end position="162"/>
    </location>
</feature>
<dbReference type="Proteomes" id="UP000595948">
    <property type="component" value="Chromosome"/>
</dbReference>
<gene>
    <name evidence="2" type="ORF">I6H78_06505</name>
</gene>
<keyword evidence="1" id="KW-0812">Transmembrane</keyword>
<dbReference type="RefSeq" id="WP_198459164.1">
    <property type="nucleotide sequence ID" value="NZ_CP066059.1"/>
</dbReference>
<evidence type="ECO:0000256" key="1">
    <source>
        <dbReference type="SAM" id="Phobius"/>
    </source>
</evidence>